<dbReference type="Gene3D" id="3.30.1380.10">
    <property type="match status" value="1"/>
</dbReference>
<protein>
    <submittedName>
        <fullName evidence="3">D-alanyl-D-alanine carboxypeptidase family protein</fullName>
    </submittedName>
</protein>
<dbReference type="OrthoDB" id="9792074at2"/>
<reference evidence="3 4" key="1">
    <citation type="submission" date="2018-08" db="EMBL/GenBank/DDBJ databases">
        <title>Bacillus chawlae sp. nov., Bacillus glennii sp. nov., and Bacillus saganii sp. nov. Isolated from the Vehicle Assembly Building at Kennedy Space Center where the Viking Spacecraft were Assembled.</title>
        <authorList>
            <person name="Seuylemezian A."/>
            <person name="Vaishampayan P."/>
        </authorList>
    </citation>
    <scope>NUCLEOTIDE SEQUENCE [LARGE SCALE GENOMIC DNA]</scope>
    <source>
        <strain evidence="3 4">V44-8</strain>
    </source>
</reference>
<dbReference type="InterPro" id="IPR052179">
    <property type="entry name" value="DD-CPase-like"/>
</dbReference>
<keyword evidence="3" id="KW-0121">Carboxypeptidase</keyword>
<evidence type="ECO:0000313" key="4">
    <source>
        <dbReference type="Proteomes" id="UP000262939"/>
    </source>
</evidence>
<keyword evidence="4" id="KW-1185">Reference proteome</keyword>
<dbReference type="InterPro" id="IPR003709">
    <property type="entry name" value="VanY-like_core_dom"/>
</dbReference>
<evidence type="ECO:0000313" key="3">
    <source>
        <dbReference type="EMBL" id="RFU63872.1"/>
    </source>
</evidence>
<dbReference type="PANTHER" id="PTHR34385">
    <property type="entry name" value="D-ALANYL-D-ALANINE CARBOXYPEPTIDASE"/>
    <property type="match status" value="1"/>
</dbReference>
<evidence type="ECO:0000259" key="2">
    <source>
        <dbReference type="Pfam" id="PF02557"/>
    </source>
</evidence>
<evidence type="ECO:0000256" key="1">
    <source>
        <dbReference type="SAM" id="MobiDB-lite"/>
    </source>
</evidence>
<dbReference type="InterPro" id="IPR058193">
    <property type="entry name" value="VanY/YodJ_core_dom"/>
</dbReference>
<dbReference type="GO" id="GO:0006508">
    <property type="term" value="P:proteolysis"/>
    <property type="evidence" value="ECO:0007669"/>
    <property type="project" value="InterPro"/>
</dbReference>
<dbReference type="Proteomes" id="UP000262939">
    <property type="component" value="Unassembled WGS sequence"/>
</dbReference>
<proteinExistence type="predicted"/>
<feature type="domain" description="D-alanyl-D-alanine carboxypeptidase-like core" evidence="2">
    <location>
        <begin position="103"/>
        <end position="231"/>
    </location>
</feature>
<name>A0A372LD03_9BACI</name>
<dbReference type="InterPro" id="IPR009045">
    <property type="entry name" value="Zn_M74/Hedgehog-like"/>
</dbReference>
<keyword evidence="3" id="KW-0378">Hydrolase</keyword>
<accession>A0A372LD03</accession>
<gene>
    <name evidence="3" type="ORF">D0466_10465</name>
</gene>
<dbReference type="Pfam" id="PF02557">
    <property type="entry name" value="VanY"/>
    <property type="match status" value="1"/>
</dbReference>
<dbReference type="RefSeq" id="WP_117322508.1">
    <property type="nucleotide sequence ID" value="NZ_QVTD01000005.1"/>
</dbReference>
<sequence length="256" mass="28396">MKKRIINISAIIFAGLFFVYLSAQINSWNQEPAEKTSPHQAIIGNNKAGSSSGQEKEARVTVAVPHDIPVLVNKDFILPANYQPTDLIYPDVPFLFEEKIEKRMLRREAAHALEMLFQAARNDGLYLAGVSAYRSHATQKKIYQNNIERDGVKLAATYSASPGTSEHQTGLAIDVSGSSGTCATVDCFGGTKEAEWLANHAHEHGFIIRYPKGKQHVTGYKYEPWHLRYVGTEIAQELFSNGITLEEFSDAVPVSK</sequence>
<dbReference type="AlphaFoldDB" id="A0A372LD03"/>
<keyword evidence="3" id="KW-0645">Protease</keyword>
<comment type="caution">
    <text evidence="3">The sequence shown here is derived from an EMBL/GenBank/DDBJ whole genome shotgun (WGS) entry which is preliminary data.</text>
</comment>
<organism evidence="3 4">
    <name type="scientific">Peribacillus glennii</name>
    <dbReference type="NCBI Taxonomy" id="2303991"/>
    <lineage>
        <taxon>Bacteria</taxon>
        <taxon>Bacillati</taxon>
        <taxon>Bacillota</taxon>
        <taxon>Bacilli</taxon>
        <taxon>Bacillales</taxon>
        <taxon>Bacillaceae</taxon>
        <taxon>Peribacillus</taxon>
    </lineage>
</organism>
<dbReference type="PANTHER" id="PTHR34385:SF1">
    <property type="entry name" value="PEPTIDOGLYCAN L-ALANYL-D-GLUTAMATE ENDOPEPTIDASE CWLK"/>
    <property type="match status" value="1"/>
</dbReference>
<dbReference type="CDD" id="cd14852">
    <property type="entry name" value="LD-carboxypeptidase"/>
    <property type="match status" value="1"/>
</dbReference>
<dbReference type="GO" id="GO:0004180">
    <property type="term" value="F:carboxypeptidase activity"/>
    <property type="evidence" value="ECO:0007669"/>
    <property type="project" value="UniProtKB-KW"/>
</dbReference>
<dbReference type="SUPFAM" id="SSF55166">
    <property type="entry name" value="Hedgehog/DD-peptidase"/>
    <property type="match status" value="1"/>
</dbReference>
<dbReference type="EMBL" id="QVTD01000005">
    <property type="protein sequence ID" value="RFU63872.1"/>
    <property type="molecule type" value="Genomic_DNA"/>
</dbReference>
<feature type="region of interest" description="Disordered" evidence="1">
    <location>
        <begin position="36"/>
        <end position="56"/>
    </location>
</feature>